<dbReference type="Proteomes" id="UP000002931">
    <property type="component" value="Unassembled WGS sequence"/>
</dbReference>
<dbReference type="AlphaFoldDB" id="A3VBC1"/>
<comment type="caution">
    <text evidence="1">The sequence shown here is derived from an EMBL/GenBank/DDBJ whole genome shotgun (WGS) entry which is preliminary data.</text>
</comment>
<protein>
    <submittedName>
        <fullName evidence="1">Uncharacterized protein</fullName>
    </submittedName>
</protein>
<organism evidence="1 2">
    <name type="scientific">Maritimibacter alkaliphilus HTCC2654</name>
    <dbReference type="NCBI Taxonomy" id="314271"/>
    <lineage>
        <taxon>Bacteria</taxon>
        <taxon>Pseudomonadati</taxon>
        <taxon>Pseudomonadota</taxon>
        <taxon>Alphaproteobacteria</taxon>
        <taxon>Rhodobacterales</taxon>
        <taxon>Roseobacteraceae</taxon>
        <taxon>Maritimibacter</taxon>
    </lineage>
</organism>
<name>A3VBC1_9RHOB</name>
<dbReference type="eggNOG" id="ENOG5032T1W">
    <property type="taxonomic scope" value="Bacteria"/>
</dbReference>
<accession>A3VBC1</accession>
<sequence length="114" mass="12773">MDSLPKDVQEGLQAAHMKAARKKAHMRVAVGDESFPVLEFREGGFALDRDDAPKLRGLVDLYAGENHLYQCLIVASEEDGPMMRYEFKRSTLAMDKPPLDFARDPDSPVALIPR</sequence>
<dbReference type="RefSeq" id="WP_008333551.1">
    <property type="nucleotide sequence ID" value="NZ_CH902578.1"/>
</dbReference>
<evidence type="ECO:0000313" key="1">
    <source>
        <dbReference type="EMBL" id="EAQ14254.1"/>
    </source>
</evidence>
<proteinExistence type="predicted"/>
<reference evidence="1 2" key="1">
    <citation type="journal article" date="2010" name="J. Bacteriol.">
        <title>Genome sequences of Pelagibaca bermudensis HTCC2601T and Maritimibacter alkaliphilus HTCC2654T, the type strains of two marine Roseobacter genera.</title>
        <authorList>
            <person name="Thrash J.C."/>
            <person name="Cho J.C."/>
            <person name="Ferriera S."/>
            <person name="Johnson J."/>
            <person name="Vergin K.L."/>
            <person name="Giovannoni S.J."/>
        </authorList>
    </citation>
    <scope>NUCLEOTIDE SEQUENCE [LARGE SCALE GENOMIC DNA]</scope>
    <source>
        <strain evidence="1 2">HTCC2654</strain>
    </source>
</reference>
<evidence type="ECO:0000313" key="2">
    <source>
        <dbReference type="Proteomes" id="UP000002931"/>
    </source>
</evidence>
<keyword evidence="2" id="KW-1185">Reference proteome</keyword>
<gene>
    <name evidence="1" type="ORF">RB2654_16331</name>
</gene>
<dbReference type="EMBL" id="AAMT01000002">
    <property type="protein sequence ID" value="EAQ14254.1"/>
    <property type="molecule type" value="Genomic_DNA"/>
</dbReference>
<dbReference type="HOGENOM" id="CLU_169641_0_0_5"/>
<dbReference type="STRING" id="314271.RB2654_16331"/>
<dbReference type="OrthoDB" id="7658488at2"/>